<dbReference type="EMBL" id="BSXV01003014">
    <property type="protein sequence ID" value="GME97340.1"/>
    <property type="molecule type" value="Genomic_DNA"/>
</dbReference>
<gene>
    <name evidence="1" type="ORF">Cboi01_000457700</name>
</gene>
<comment type="caution">
    <text evidence="1">The sequence shown here is derived from an EMBL/GenBank/DDBJ whole genome shotgun (WGS) entry which is preliminary data.</text>
</comment>
<evidence type="ECO:0000313" key="1">
    <source>
        <dbReference type="EMBL" id="GME97340.1"/>
    </source>
</evidence>
<reference evidence="1" key="1">
    <citation type="submission" date="2023-04" db="EMBL/GenBank/DDBJ databases">
        <title>Candida boidinii NBRC 1967.</title>
        <authorList>
            <person name="Ichikawa N."/>
            <person name="Sato H."/>
            <person name="Tonouchi N."/>
        </authorList>
    </citation>
    <scope>NUCLEOTIDE SEQUENCE</scope>
    <source>
        <strain evidence="1">NBRC 1967</strain>
    </source>
</reference>
<name>A0ACB5TYK6_CANBO</name>
<protein>
    <submittedName>
        <fullName evidence="1">Unnamed protein product</fullName>
    </submittedName>
</protein>
<proteinExistence type="predicted"/>
<organism evidence="1 2">
    <name type="scientific">Candida boidinii</name>
    <name type="common">Yeast</name>
    <dbReference type="NCBI Taxonomy" id="5477"/>
    <lineage>
        <taxon>Eukaryota</taxon>
        <taxon>Fungi</taxon>
        <taxon>Dikarya</taxon>
        <taxon>Ascomycota</taxon>
        <taxon>Saccharomycotina</taxon>
        <taxon>Pichiomycetes</taxon>
        <taxon>Pichiales</taxon>
        <taxon>Pichiaceae</taxon>
        <taxon>Ogataea</taxon>
        <taxon>Ogataea/Candida clade</taxon>
    </lineage>
</organism>
<accession>A0ACB5TYK6</accession>
<evidence type="ECO:0000313" key="2">
    <source>
        <dbReference type="Proteomes" id="UP001165101"/>
    </source>
</evidence>
<dbReference type="Proteomes" id="UP001165101">
    <property type="component" value="Unassembled WGS sequence"/>
</dbReference>
<sequence>MSMSDQNSTIIDKEENNEDSENEIGNILQNPTLNSSDQLKQRRKRYWGSDRFSYRSKRSRIKNNELDLGNKENNETILEECSPNIKNELVSSDSESDSWSNSNENIDNEEAENKKNQNEDDNVFEFFSKPPVLSEEYAEIFELPKQEPSFFSFKNLLVFIHNTLLSIIITLERTADSVDNISQTSPSTWISQTTGLFTGLFL</sequence>
<keyword evidence="2" id="KW-1185">Reference proteome</keyword>